<dbReference type="Pfam" id="PF09098">
    <property type="entry name" value="Dehyd-heme_bind"/>
    <property type="match status" value="1"/>
</dbReference>
<accession>A0A437JBY8</accession>
<name>A0A437JBY8_9SPHN</name>
<dbReference type="Proteomes" id="UP000282977">
    <property type="component" value="Unassembled WGS sequence"/>
</dbReference>
<sequence length="132" mass="14146">MPNIIHAQYRARRYNWLYSSWRVMTMTMMRKSAVAAGGAALLAALAMHAPAQADASAAMPEGPARGIVEKTCTGCHVASQVTAQRKTSDQWAQTVDQMIGYGAQVSDEDYAKIVDYLATNFGSEGQAGSPTS</sequence>
<dbReference type="GO" id="GO:0009055">
    <property type="term" value="F:electron transfer activity"/>
    <property type="evidence" value="ECO:0007669"/>
    <property type="project" value="InterPro"/>
</dbReference>
<dbReference type="SUPFAM" id="SSF46626">
    <property type="entry name" value="Cytochrome c"/>
    <property type="match status" value="1"/>
</dbReference>
<reference evidence="2 3" key="1">
    <citation type="submission" date="2019-01" db="EMBL/GenBank/DDBJ databases">
        <authorList>
            <person name="Chen W.-M."/>
        </authorList>
    </citation>
    <scope>NUCLEOTIDE SEQUENCE [LARGE SCALE GENOMIC DNA]</scope>
    <source>
        <strain evidence="2 3">TLA-22</strain>
    </source>
</reference>
<gene>
    <name evidence="2" type="ORF">ENE74_01800</name>
</gene>
<evidence type="ECO:0000259" key="1">
    <source>
        <dbReference type="Pfam" id="PF09098"/>
    </source>
</evidence>
<dbReference type="InterPro" id="IPR036909">
    <property type="entry name" value="Cyt_c-like_dom_sf"/>
</dbReference>
<evidence type="ECO:0000313" key="2">
    <source>
        <dbReference type="EMBL" id="RVT43391.1"/>
    </source>
</evidence>
<dbReference type="OrthoDB" id="9789237at2"/>
<dbReference type="Gene3D" id="1.10.760.10">
    <property type="entry name" value="Cytochrome c-like domain"/>
    <property type="match status" value="1"/>
</dbReference>
<evidence type="ECO:0000313" key="3">
    <source>
        <dbReference type="Proteomes" id="UP000282977"/>
    </source>
</evidence>
<keyword evidence="3" id="KW-1185">Reference proteome</keyword>
<dbReference type="GO" id="GO:0020037">
    <property type="term" value="F:heme binding"/>
    <property type="evidence" value="ECO:0007669"/>
    <property type="project" value="InterPro"/>
</dbReference>
<comment type="caution">
    <text evidence="2">The sequence shown here is derived from an EMBL/GenBank/DDBJ whole genome shotgun (WGS) entry which is preliminary data.</text>
</comment>
<dbReference type="InterPro" id="IPR015182">
    <property type="entry name" value="QH-AmDH_asu_heme-bd_dom"/>
</dbReference>
<proteinExistence type="predicted"/>
<dbReference type="EMBL" id="RZUL01000001">
    <property type="protein sequence ID" value="RVT43391.1"/>
    <property type="molecule type" value="Genomic_DNA"/>
</dbReference>
<feature type="domain" description="Quinohemoprotein amine dehydrogenase alpha subunit haem binding" evidence="1">
    <location>
        <begin position="66"/>
        <end position="122"/>
    </location>
</feature>
<organism evidence="2 3">
    <name type="scientific">Sphingobium algorifonticola</name>
    <dbReference type="NCBI Taxonomy" id="2008318"/>
    <lineage>
        <taxon>Bacteria</taxon>
        <taxon>Pseudomonadati</taxon>
        <taxon>Pseudomonadota</taxon>
        <taxon>Alphaproteobacteria</taxon>
        <taxon>Sphingomonadales</taxon>
        <taxon>Sphingomonadaceae</taxon>
        <taxon>Sphingobium</taxon>
    </lineage>
</organism>
<protein>
    <recommendedName>
        <fullName evidence="1">Quinohemoprotein amine dehydrogenase alpha subunit haem binding domain-containing protein</fullName>
    </recommendedName>
</protein>
<dbReference type="AlphaFoldDB" id="A0A437JBY8"/>